<dbReference type="Pfam" id="PF11155">
    <property type="entry name" value="DUF2935"/>
    <property type="match status" value="2"/>
</dbReference>
<keyword evidence="2" id="KW-1185">Reference proteome</keyword>
<dbReference type="Proteomes" id="UP000295504">
    <property type="component" value="Unassembled WGS sequence"/>
</dbReference>
<dbReference type="AlphaFoldDB" id="A0A4R2TLY6"/>
<protein>
    <submittedName>
        <fullName evidence="1">DUF2935 family protein</fullName>
    </submittedName>
</protein>
<name>A0A4R2TLY6_9FIRM</name>
<comment type="caution">
    <text evidence="1">The sequence shown here is derived from an EMBL/GenBank/DDBJ whole genome shotgun (WGS) entry which is preliminary data.</text>
</comment>
<organism evidence="1 2">
    <name type="scientific">Serpentinicella alkaliphila</name>
    <dbReference type="NCBI Taxonomy" id="1734049"/>
    <lineage>
        <taxon>Bacteria</taxon>
        <taxon>Bacillati</taxon>
        <taxon>Bacillota</taxon>
        <taxon>Clostridia</taxon>
        <taxon>Peptostreptococcales</taxon>
        <taxon>Natronincolaceae</taxon>
        <taxon>Serpentinicella</taxon>
    </lineage>
</organism>
<dbReference type="SUPFAM" id="SSF158430">
    <property type="entry name" value="Bacillus cereus metalloprotein-like"/>
    <property type="match status" value="2"/>
</dbReference>
<gene>
    <name evidence="1" type="ORF">EDD79_100662</name>
</gene>
<proteinExistence type="predicted"/>
<dbReference type="Gene3D" id="1.20.1260.120">
    <property type="entry name" value="Protein of unknown function DUF2935"/>
    <property type="match status" value="1"/>
</dbReference>
<dbReference type="EMBL" id="SLYC01000006">
    <property type="protein sequence ID" value="TCQ04658.1"/>
    <property type="molecule type" value="Genomic_DNA"/>
</dbReference>
<evidence type="ECO:0000313" key="1">
    <source>
        <dbReference type="EMBL" id="TCQ04658.1"/>
    </source>
</evidence>
<sequence length="268" mass="31542">MHQKDIKAVTIFENQFWLQVLGDHARFIFDSLAPSEIQYIQRAQYFITIFDSLLNESRKPLTDEQLKVLTNQAYYYAQEIRAFKLDIIKIHLIGDIKIQLPPTFLNHMVNEVEEYIRVLSYLLMNQIPPNHPIYLHLLWLLDAAGHASAISGDLDMVEKQLIKKSEKFMENFEDFYIKSVEMAGYMRTCLDRYPALDRFNNQVELEITLFKKFLKELEGLEICNKVLGTLFPLLLDHMYREECYYLIKLAESSNVTMPDCDPTKPRSE</sequence>
<dbReference type="RefSeq" id="WP_132847792.1">
    <property type="nucleotide sequence ID" value="NZ_CP058648.1"/>
</dbReference>
<reference evidence="1 2" key="1">
    <citation type="submission" date="2019-03" db="EMBL/GenBank/DDBJ databases">
        <title>Genomic Encyclopedia of Type Strains, Phase IV (KMG-IV): sequencing the most valuable type-strain genomes for metagenomic binning, comparative biology and taxonomic classification.</title>
        <authorList>
            <person name="Goeker M."/>
        </authorList>
    </citation>
    <scope>NUCLEOTIDE SEQUENCE [LARGE SCALE GENOMIC DNA]</scope>
    <source>
        <strain evidence="1 2">DSM 100013</strain>
    </source>
</reference>
<dbReference type="InterPro" id="IPR021328">
    <property type="entry name" value="CotB-like"/>
</dbReference>
<accession>A0A4R2TLY6</accession>
<evidence type="ECO:0000313" key="2">
    <source>
        <dbReference type="Proteomes" id="UP000295504"/>
    </source>
</evidence>
<dbReference type="OrthoDB" id="1633927at2"/>